<accession>A0A4Z2HT27</accession>
<dbReference type="Proteomes" id="UP000314294">
    <property type="component" value="Unassembled WGS sequence"/>
</dbReference>
<sequence>MDKGREETRGEAECQQRRGGRGRLLRAAALHLVTYPANGPRRGSDPQAASLQETGPLNSVCPLRGAHPSDAGGCSRVLPGTVPGLRRCLTGCERNNKYSQLQFIK</sequence>
<protein>
    <submittedName>
        <fullName evidence="2">Uncharacterized protein</fullName>
    </submittedName>
</protein>
<dbReference type="AlphaFoldDB" id="A0A4Z2HT27"/>
<feature type="region of interest" description="Disordered" evidence="1">
    <location>
        <begin position="1"/>
        <end position="20"/>
    </location>
</feature>
<dbReference type="EMBL" id="SRLO01000183">
    <property type="protein sequence ID" value="TNN68867.1"/>
    <property type="molecule type" value="Genomic_DNA"/>
</dbReference>
<reference evidence="2 3" key="1">
    <citation type="submission" date="2019-03" db="EMBL/GenBank/DDBJ databases">
        <title>First draft genome of Liparis tanakae, snailfish: a comprehensive survey of snailfish specific genes.</title>
        <authorList>
            <person name="Kim W."/>
            <person name="Song I."/>
            <person name="Jeong J.-H."/>
            <person name="Kim D."/>
            <person name="Kim S."/>
            <person name="Ryu S."/>
            <person name="Song J.Y."/>
            <person name="Lee S.K."/>
        </authorList>
    </citation>
    <scope>NUCLEOTIDE SEQUENCE [LARGE SCALE GENOMIC DNA]</scope>
    <source>
        <tissue evidence="2">Muscle</tissue>
    </source>
</reference>
<gene>
    <name evidence="2" type="ORF">EYF80_020902</name>
</gene>
<feature type="region of interest" description="Disordered" evidence="1">
    <location>
        <begin position="35"/>
        <end position="56"/>
    </location>
</feature>
<feature type="compositionally biased region" description="Polar residues" evidence="1">
    <location>
        <begin position="47"/>
        <end position="56"/>
    </location>
</feature>
<proteinExistence type="predicted"/>
<evidence type="ECO:0000256" key="1">
    <source>
        <dbReference type="SAM" id="MobiDB-lite"/>
    </source>
</evidence>
<comment type="caution">
    <text evidence="2">The sequence shown here is derived from an EMBL/GenBank/DDBJ whole genome shotgun (WGS) entry which is preliminary data.</text>
</comment>
<name>A0A4Z2HT27_9TELE</name>
<feature type="compositionally biased region" description="Basic and acidic residues" evidence="1">
    <location>
        <begin position="1"/>
        <end position="16"/>
    </location>
</feature>
<evidence type="ECO:0000313" key="3">
    <source>
        <dbReference type="Proteomes" id="UP000314294"/>
    </source>
</evidence>
<organism evidence="2 3">
    <name type="scientific">Liparis tanakae</name>
    <name type="common">Tanaka's snailfish</name>
    <dbReference type="NCBI Taxonomy" id="230148"/>
    <lineage>
        <taxon>Eukaryota</taxon>
        <taxon>Metazoa</taxon>
        <taxon>Chordata</taxon>
        <taxon>Craniata</taxon>
        <taxon>Vertebrata</taxon>
        <taxon>Euteleostomi</taxon>
        <taxon>Actinopterygii</taxon>
        <taxon>Neopterygii</taxon>
        <taxon>Teleostei</taxon>
        <taxon>Neoteleostei</taxon>
        <taxon>Acanthomorphata</taxon>
        <taxon>Eupercaria</taxon>
        <taxon>Perciformes</taxon>
        <taxon>Cottioidei</taxon>
        <taxon>Cottales</taxon>
        <taxon>Liparidae</taxon>
        <taxon>Liparis</taxon>
    </lineage>
</organism>
<evidence type="ECO:0000313" key="2">
    <source>
        <dbReference type="EMBL" id="TNN68867.1"/>
    </source>
</evidence>
<keyword evidence="3" id="KW-1185">Reference proteome</keyword>